<dbReference type="PROSITE" id="PS50888">
    <property type="entry name" value="BHLH"/>
    <property type="match status" value="1"/>
</dbReference>
<dbReference type="GO" id="GO:0046983">
    <property type="term" value="F:protein dimerization activity"/>
    <property type="evidence" value="ECO:0007669"/>
    <property type="project" value="InterPro"/>
</dbReference>
<protein>
    <recommendedName>
        <fullName evidence="14">adenylate dimethylallyltransferase (ADP/ATP-dependent)</fullName>
        <ecNumber evidence="14">2.5.1.112</ecNumber>
    </recommendedName>
</protein>
<dbReference type="InterPro" id="IPR039657">
    <property type="entry name" value="Dimethylallyltransferase"/>
</dbReference>
<dbReference type="HAMAP" id="MF_00185">
    <property type="entry name" value="IPP_trans"/>
    <property type="match status" value="1"/>
</dbReference>
<dbReference type="Gene3D" id="1.10.287.890">
    <property type="entry name" value="Crystal structure of tRNA isopentenylpyrophosphate transferase (bh2366) domain"/>
    <property type="match status" value="1"/>
</dbReference>
<comment type="catalytic activity">
    <reaction evidence="12">
        <text>dimethylallyl diphosphate + ADP = N(6)-(dimethylallyl)adenosine 5'-diphosphate + diphosphate</text>
        <dbReference type="Rhea" id="RHEA:36327"/>
        <dbReference type="ChEBI" id="CHEBI:33019"/>
        <dbReference type="ChEBI" id="CHEBI:57623"/>
        <dbReference type="ChEBI" id="CHEBI:73533"/>
        <dbReference type="ChEBI" id="CHEBI:456216"/>
        <dbReference type="EC" id="2.5.1.112"/>
    </reaction>
</comment>
<dbReference type="SUPFAM" id="SSF52540">
    <property type="entry name" value="P-loop containing nucleoside triphosphate hydrolases"/>
    <property type="match status" value="1"/>
</dbReference>
<accession>A0AAV6Y951</accession>
<keyword evidence="17" id="KW-1185">Reference proteome</keyword>
<organism evidence="16 17">
    <name type="scientific">Buddleja alternifolia</name>
    <dbReference type="NCBI Taxonomy" id="168488"/>
    <lineage>
        <taxon>Eukaryota</taxon>
        <taxon>Viridiplantae</taxon>
        <taxon>Streptophyta</taxon>
        <taxon>Embryophyta</taxon>
        <taxon>Tracheophyta</taxon>
        <taxon>Spermatophyta</taxon>
        <taxon>Magnoliopsida</taxon>
        <taxon>eudicotyledons</taxon>
        <taxon>Gunneridae</taxon>
        <taxon>Pentapetalae</taxon>
        <taxon>asterids</taxon>
        <taxon>lamiids</taxon>
        <taxon>Lamiales</taxon>
        <taxon>Scrophulariaceae</taxon>
        <taxon>Buddlejeae</taxon>
        <taxon>Buddleja</taxon>
    </lineage>
</organism>
<evidence type="ECO:0000256" key="8">
    <source>
        <dbReference type="ARBA" id="ARBA00023015"/>
    </source>
</evidence>
<evidence type="ECO:0000313" key="16">
    <source>
        <dbReference type="EMBL" id="KAG8389371.1"/>
    </source>
</evidence>
<dbReference type="GO" id="GO:0009691">
    <property type="term" value="P:cytokinin biosynthetic process"/>
    <property type="evidence" value="ECO:0007669"/>
    <property type="project" value="UniProtKB-KW"/>
</dbReference>
<feature type="domain" description="BHLH" evidence="15">
    <location>
        <begin position="157"/>
        <end position="215"/>
    </location>
</feature>
<dbReference type="EMBL" id="WHWC01000002">
    <property type="protein sequence ID" value="KAG8389371.1"/>
    <property type="molecule type" value="Genomic_DNA"/>
</dbReference>
<dbReference type="EC" id="2.5.1.112" evidence="14"/>
<keyword evidence="3" id="KW-0808">Transferase</keyword>
<evidence type="ECO:0000256" key="9">
    <source>
        <dbReference type="ARBA" id="ARBA00023163"/>
    </source>
</evidence>
<dbReference type="PANTHER" id="PTHR11088:SF74">
    <property type="entry name" value="ADENYLATE ISOPENTENYLTRANSFERASE 5, CHLOROPLASTIC"/>
    <property type="match status" value="1"/>
</dbReference>
<dbReference type="InterPro" id="IPR011598">
    <property type="entry name" value="bHLH_dom"/>
</dbReference>
<evidence type="ECO:0000256" key="13">
    <source>
        <dbReference type="ARBA" id="ARBA00055191"/>
    </source>
</evidence>
<gene>
    <name evidence="16" type="ORF">BUALT_Bualt02G0222300</name>
</gene>
<dbReference type="AlphaFoldDB" id="A0AAV6Y951"/>
<dbReference type="GO" id="GO:0052381">
    <property type="term" value="F:tRNA dimethylallyltransferase activity"/>
    <property type="evidence" value="ECO:0007669"/>
    <property type="project" value="InterPro"/>
</dbReference>
<evidence type="ECO:0000313" key="17">
    <source>
        <dbReference type="Proteomes" id="UP000826271"/>
    </source>
</evidence>
<proteinExistence type="inferred from homology"/>
<dbReference type="InterPro" id="IPR036638">
    <property type="entry name" value="HLH_DNA-bd_sf"/>
</dbReference>
<evidence type="ECO:0000256" key="5">
    <source>
        <dbReference type="ARBA" id="ARBA00022741"/>
    </source>
</evidence>
<evidence type="ECO:0000256" key="10">
    <source>
        <dbReference type="ARBA" id="ARBA00023242"/>
    </source>
</evidence>
<evidence type="ECO:0000256" key="14">
    <source>
        <dbReference type="ARBA" id="ARBA00066838"/>
    </source>
</evidence>
<comment type="caution">
    <text evidence="16">The sequence shown here is derived from an EMBL/GenBank/DDBJ whole genome shotgun (WGS) entry which is preliminary data.</text>
</comment>
<evidence type="ECO:0000256" key="1">
    <source>
        <dbReference type="ARBA" id="ARBA00004123"/>
    </source>
</evidence>
<dbReference type="Gene3D" id="4.10.280.10">
    <property type="entry name" value="Helix-loop-helix DNA-binding domain"/>
    <property type="match status" value="1"/>
</dbReference>
<evidence type="ECO:0000256" key="12">
    <source>
        <dbReference type="ARBA" id="ARBA00052386"/>
    </source>
</evidence>
<dbReference type="GO" id="GO:0009824">
    <property type="term" value="F:AMP dimethylallyltransferase activity"/>
    <property type="evidence" value="ECO:0007669"/>
    <property type="project" value="UniProtKB-ARBA"/>
</dbReference>
<evidence type="ECO:0000256" key="4">
    <source>
        <dbReference type="ARBA" id="ARBA00022712"/>
    </source>
</evidence>
<dbReference type="PANTHER" id="PTHR11088">
    <property type="entry name" value="TRNA DIMETHYLALLYLTRANSFERASE"/>
    <property type="match status" value="1"/>
</dbReference>
<dbReference type="GO" id="GO:0005634">
    <property type="term" value="C:nucleus"/>
    <property type="evidence" value="ECO:0007669"/>
    <property type="project" value="UniProtKB-SubCell"/>
</dbReference>
<comment type="subcellular location">
    <subcellularLocation>
        <location evidence="1">Nucleus</location>
    </subcellularLocation>
</comment>
<evidence type="ECO:0000256" key="2">
    <source>
        <dbReference type="ARBA" id="ARBA00005842"/>
    </source>
</evidence>
<keyword evidence="9" id="KW-0804">Transcription</keyword>
<dbReference type="GO" id="GO:0005739">
    <property type="term" value="C:mitochondrion"/>
    <property type="evidence" value="ECO:0007669"/>
    <property type="project" value="TreeGrafter"/>
</dbReference>
<dbReference type="FunFam" id="1.10.287.890:FF:000002">
    <property type="entry name" value="Adenylate isopentenyltransferase 5, chloroplastic"/>
    <property type="match status" value="1"/>
</dbReference>
<evidence type="ECO:0000256" key="11">
    <source>
        <dbReference type="ARBA" id="ARBA00051744"/>
    </source>
</evidence>
<dbReference type="GO" id="GO:0005524">
    <property type="term" value="F:ATP binding"/>
    <property type="evidence" value="ECO:0007669"/>
    <property type="project" value="UniProtKB-KW"/>
</dbReference>
<comment type="function">
    <text evidence="13">Involved in cytokinin biosynthesis. Catalyzes the transfer of an isopentenyl group from dimethylallyl diphosphate (DMAPP) to ATP and ADP.</text>
</comment>
<evidence type="ECO:0000256" key="3">
    <source>
        <dbReference type="ARBA" id="ARBA00022679"/>
    </source>
</evidence>
<sequence>MEEQSREYGLQYSPLVINWIANKTSGLVGDHRHYIMTPESNVIHQVPVPTPQWMHCQQTPQNYVEFLAENGYPHVHKQMSYDVSAQVPSLGLADPSQLEEYLRTRGEGNFIAKSTGMEHQLTVQKQDSNEDYSHAFQVYSGSDVAASQYPSEARRKRSREKAYAADRCRRLRISQWLDALQELLPHSKESRLQVGALQGGKVALLDDVIDHVKYLQYQVKDLCRSRLGGESTSNSFIFIEGHGHYIVHEQMLNGPLEEIMGKLIEVNSSAATELLQSRGLIVMPMTFAEGLHEPLEMLDMQGIDNQLLRRGPENNKVVVVMGATGTGKSRLSIDLATRFAAEIINSDKMQVYQGLDIATNKITDEERCGVPHHLLGVADPESDFSAANFRAMASVSLKSILSRGQLPIIVGGSNSFIEALVDINFRAKYECCFLWVDVAMPVLHPFVSDRVDRMVERGMVNEVRDFYRPNADYSKGIWRAIGVPEFDKYFRDESTYDDETGARILTEAIDSIKLNTNRLACRQIEKIHRLRNMRGWKIHRLDATDVFRKRGGEAAAAWENLVAAPSTAVVSRFLYDLDPVVYGGVMGMRGTAPPLMATAASR</sequence>
<dbReference type="GO" id="GO:0052622">
    <property type="term" value="F:ATP/ADP dimethylallyltransferase activity"/>
    <property type="evidence" value="ECO:0007669"/>
    <property type="project" value="UniProtKB-EC"/>
</dbReference>
<keyword evidence="10" id="KW-0539">Nucleus</keyword>
<keyword evidence="6" id="KW-0067">ATP-binding</keyword>
<evidence type="ECO:0000256" key="7">
    <source>
        <dbReference type="ARBA" id="ARBA00022946"/>
    </source>
</evidence>
<dbReference type="InterPro" id="IPR018022">
    <property type="entry name" value="IPT"/>
</dbReference>
<keyword evidence="4" id="KW-0203">Cytokinin biosynthesis</keyword>
<dbReference type="Pfam" id="PF01715">
    <property type="entry name" value="IPPT"/>
    <property type="match status" value="2"/>
</dbReference>
<dbReference type="InterPro" id="IPR027417">
    <property type="entry name" value="P-loop_NTPase"/>
</dbReference>
<comment type="catalytic activity">
    <reaction evidence="11">
        <text>dimethylallyl diphosphate + ATP = N(6)-(dimethylallyl)adenosine 5'-triphosphate + diphosphate</text>
        <dbReference type="Rhea" id="RHEA:36331"/>
        <dbReference type="ChEBI" id="CHEBI:30616"/>
        <dbReference type="ChEBI" id="CHEBI:33019"/>
        <dbReference type="ChEBI" id="CHEBI:57623"/>
        <dbReference type="ChEBI" id="CHEBI:73532"/>
        <dbReference type="EC" id="2.5.1.112"/>
    </reaction>
</comment>
<dbReference type="Gene3D" id="3.40.50.300">
    <property type="entry name" value="P-loop containing nucleotide triphosphate hydrolases"/>
    <property type="match status" value="1"/>
</dbReference>
<keyword evidence="7" id="KW-0809">Transit peptide</keyword>
<reference evidence="16" key="1">
    <citation type="submission" date="2019-10" db="EMBL/GenBank/DDBJ databases">
        <authorList>
            <person name="Zhang R."/>
            <person name="Pan Y."/>
            <person name="Wang J."/>
            <person name="Ma R."/>
            <person name="Yu S."/>
        </authorList>
    </citation>
    <scope>NUCLEOTIDE SEQUENCE</scope>
    <source>
        <strain evidence="16">LA-IB0</strain>
        <tissue evidence="16">Leaf</tissue>
    </source>
</reference>
<dbReference type="SUPFAM" id="SSF47459">
    <property type="entry name" value="HLH, helix-loop-helix DNA-binding domain"/>
    <property type="match status" value="1"/>
</dbReference>
<dbReference type="Pfam" id="PF00010">
    <property type="entry name" value="HLH"/>
    <property type="match status" value="1"/>
</dbReference>
<evidence type="ECO:0000259" key="15">
    <source>
        <dbReference type="PROSITE" id="PS50888"/>
    </source>
</evidence>
<dbReference type="Proteomes" id="UP000826271">
    <property type="component" value="Unassembled WGS sequence"/>
</dbReference>
<keyword evidence="5" id="KW-0547">Nucleotide-binding</keyword>
<comment type="similarity">
    <text evidence="2">Belongs to the IPP transferase family.</text>
</comment>
<keyword evidence="8" id="KW-0805">Transcription regulation</keyword>
<evidence type="ECO:0000256" key="6">
    <source>
        <dbReference type="ARBA" id="ARBA00022840"/>
    </source>
</evidence>
<name>A0AAV6Y951_9LAMI</name>
<dbReference type="GO" id="GO:0006400">
    <property type="term" value="P:tRNA modification"/>
    <property type="evidence" value="ECO:0007669"/>
    <property type="project" value="TreeGrafter"/>
</dbReference>